<dbReference type="SUPFAM" id="SSF56752">
    <property type="entry name" value="D-aminoacid aminotransferase-like PLP-dependent enzymes"/>
    <property type="match status" value="1"/>
</dbReference>
<comment type="catalytic activity">
    <reaction evidence="14">
        <text>L-leucine + 2-oxoglutarate = 4-methyl-2-oxopentanoate + L-glutamate</text>
        <dbReference type="Rhea" id="RHEA:18321"/>
        <dbReference type="ChEBI" id="CHEBI:16810"/>
        <dbReference type="ChEBI" id="CHEBI:17865"/>
        <dbReference type="ChEBI" id="CHEBI:29985"/>
        <dbReference type="ChEBI" id="CHEBI:57427"/>
        <dbReference type="EC" id="2.6.1.42"/>
    </reaction>
</comment>
<comment type="catalytic activity">
    <reaction evidence="13">
        <text>L-isoleucine + 2-oxoglutarate = (S)-3-methyl-2-oxopentanoate + L-glutamate</text>
        <dbReference type="Rhea" id="RHEA:24801"/>
        <dbReference type="ChEBI" id="CHEBI:16810"/>
        <dbReference type="ChEBI" id="CHEBI:29985"/>
        <dbReference type="ChEBI" id="CHEBI:35146"/>
        <dbReference type="ChEBI" id="CHEBI:58045"/>
        <dbReference type="EC" id="2.6.1.42"/>
    </reaction>
</comment>
<evidence type="ECO:0000256" key="5">
    <source>
        <dbReference type="ARBA" id="ARBA00005072"/>
    </source>
</evidence>
<dbReference type="EMBL" id="CP021425">
    <property type="protein sequence ID" value="ARU55135.1"/>
    <property type="molecule type" value="Genomic_DNA"/>
</dbReference>
<evidence type="ECO:0000256" key="3">
    <source>
        <dbReference type="ARBA" id="ARBA00004824"/>
    </source>
</evidence>
<comment type="pathway">
    <text evidence="3">Amino-acid biosynthesis; L-isoleucine biosynthesis; L-isoleucine from 2-oxobutanoate: step 4/4.</text>
</comment>
<dbReference type="EC" id="4.1.3.38" evidence="11"/>
<evidence type="ECO:0000256" key="16">
    <source>
        <dbReference type="ARBA" id="ARBA00054027"/>
    </source>
</evidence>
<dbReference type="Pfam" id="PF01063">
    <property type="entry name" value="Aminotran_4"/>
    <property type="match status" value="1"/>
</dbReference>
<dbReference type="Gene3D" id="3.30.470.10">
    <property type="match status" value="1"/>
</dbReference>
<name>A0A1Y0I6H2_9GAMM</name>
<dbReference type="CDD" id="cd00449">
    <property type="entry name" value="PLPDE_IV"/>
    <property type="match status" value="1"/>
</dbReference>
<evidence type="ECO:0000256" key="20">
    <source>
        <dbReference type="RuleBase" id="RU004516"/>
    </source>
</evidence>
<dbReference type="InterPro" id="IPR043132">
    <property type="entry name" value="BCAT-like_C"/>
</dbReference>
<evidence type="ECO:0000256" key="13">
    <source>
        <dbReference type="ARBA" id="ARBA00048798"/>
    </source>
</evidence>
<evidence type="ECO:0000256" key="15">
    <source>
        <dbReference type="ARBA" id="ARBA00049529"/>
    </source>
</evidence>
<comment type="pathway">
    <text evidence="10">Cofactor biosynthesis; tetrahydrofolate biosynthesis; 4-aminobenzoate from chorismate: step 2/2.</text>
</comment>
<comment type="pathway">
    <text evidence="4">Amino-acid biosynthesis; L-valine biosynthesis; L-valine from pyruvate: step 4/4.</text>
</comment>
<dbReference type="Proteomes" id="UP000196027">
    <property type="component" value="Chromosome"/>
</dbReference>
<comment type="catalytic activity">
    <reaction evidence="15">
        <text>4-amino-4-deoxychorismate = 4-aminobenzoate + pyruvate + H(+)</text>
        <dbReference type="Rhea" id="RHEA:16201"/>
        <dbReference type="ChEBI" id="CHEBI:15361"/>
        <dbReference type="ChEBI" id="CHEBI:15378"/>
        <dbReference type="ChEBI" id="CHEBI:17836"/>
        <dbReference type="ChEBI" id="CHEBI:58406"/>
        <dbReference type="EC" id="4.1.3.38"/>
    </reaction>
</comment>
<evidence type="ECO:0000256" key="4">
    <source>
        <dbReference type="ARBA" id="ARBA00004931"/>
    </source>
</evidence>
<evidence type="ECO:0000256" key="7">
    <source>
        <dbReference type="ARBA" id="ARBA00013053"/>
    </source>
</evidence>
<dbReference type="EC" id="2.6.1.42" evidence="7"/>
<keyword evidence="21" id="KW-0032">Aminotransferase</keyword>
<evidence type="ECO:0000256" key="1">
    <source>
        <dbReference type="ARBA" id="ARBA00001933"/>
    </source>
</evidence>
<accession>A0A1Y0I6H2</accession>
<comment type="function">
    <text evidence="2">Acts on leucine, isoleucine and valine.</text>
</comment>
<dbReference type="InterPro" id="IPR018300">
    <property type="entry name" value="Aminotrans_IV_CS"/>
</dbReference>
<dbReference type="GO" id="GO:0005829">
    <property type="term" value="C:cytosol"/>
    <property type="evidence" value="ECO:0007669"/>
    <property type="project" value="TreeGrafter"/>
</dbReference>
<comment type="function">
    <text evidence="16">Involved in the biosynthesis of p-aminobenzoate (PABA), a precursor of tetrahydrofolate. Converts 4-amino-4-deoxychorismate into 4-aminobenzoate (PABA) and pyruvate.</text>
</comment>
<keyword evidence="8 20" id="KW-0663">Pyridoxal phosphate</keyword>
<evidence type="ECO:0000256" key="6">
    <source>
        <dbReference type="ARBA" id="ARBA00009320"/>
    </source>
</evidence>
<sequence>MGVKQMSGLCWINGNITATQDARIPVLDHGLLYGDGIFEGMRFYGLQTFRIDRHLKRMRDSAQAIQLSITYDDAQIQDAIYQLLRKHQNASAEKMGQTGYIRLIATRGVGPLGLNPAQCKNPTLIIIADQLELASSAQRANGFSLCISSIRRPQGSGLDARVKSLNYLHSVLARIEANHNQTDEALLLNQHGQIAECSAENVFIVRDNNLITPPTTDGALAGITRELVLEMGQKLGLNCKEQTLYPYDLYSADECILTGSGAKLIPVRDIAGRRLKYSPGPVYKALHEEMENMIRLQYR</sequence>
<dbReference type="PANTHER" id="PTHR42743:SF11">
    <property type="entry name" value="AMINODEOXYCHORISMATE LYASE"/>
    <property type="match status" value="1"/>
</dbReference>
<dbReference type="Gene3D" id="3.20.10.10">
    <property type="entry name" value="D-amino Acid Aminotransferase, subunit A, domain 2"/>
    <property type="match status" value="1"/>
</dbReference>
<comment type="cofactor">
    <cofactor evidence="1 20">
        <name>pyridoxal 5'-phosphate</name>
        <dbReference type="ChEBI" id="CHEBI:597326"/>
    </cofactor>
</comment>
<organism evidence="21 22">
    <name type="scientific">Oleiphilus messinensis</name>
    <dbReference type="NCBI Taxonomy" id="141451"/>
    <lineage>
        <taxon>Bacteria</taxon>
        <taxon>Pseudomonadati</taxon>
        <taxon>Pseudomonadota</taxon>
        <taxon>Gammaproteobacteria</taxon>
        <taxon>Oceanospirillales</taxon>
        <taxon>Oleiphilaceae</taxon>
        <taxon>Oleiphilus</taxon>
    </lineage>
</organism>
<evidence type="ECO:0000256" key="18">
    <source>
        <dbReference type="ARBA" id="ARBA00080135"/>
    </source>
</evidence>
<dbReference type="GO" id="GO:0008652">
    <property type="term" value="P:amino acid biosynthetic process"/>
    <property type="evidence" value="ECO:0007669"/>
    <property type="project" value="UniProtKB-ARBA"/>
</dbReference>
<dbReference type="InterPro" id="IPR036038">
    <property type="entry name" value="Aminotransferase-like"/>
</dbReference>
<evidence type="ECO:0000313" key="21">
    <source>
        <dbReference type="EMBL" id="ARU55135.1"/>
    </source>
</evidence>
<gene>
    <name evidence="21" type="ORF">OLMES_1049</name>
</gene>
<evidence type="ECO:0000256" key="11">
    <source>
        <dbReference type="ARBA" id="ARBA00035676"/>
    </source>
</evidence>
<evidence type="ECO:0000256" key="12">
    <source>
        <dbReference type="ARBA" id="ARBA00048212"/>
    </source>
</evidence>
<reference evidence="21 22" key="1">
    <citation type="submission" date="2017-05" db="EMBL/GenBank/DDBJ databases">
        <title>Genomic insights into alkan degradation activity of Oleiphilus messinensis.</title>
        <authorList>
            <person name="Kozyavkin S.A."/>
            <person name="Slesarev A.I."/>
            <person name="Golyshin P.N."/>
            <person name="Korzhenkov A."/>
            <person name="Golyshina O.N."/>
            <person name="Toshchakov S.V."/>
        </authorList>
    </citation>
    <scope>NUCLEOTIDE SEQUENCE [LARGE SCALE GENOMIC DNA]</scope>
    <source>
        <strain evidence="21 22">ME102</strain>
    </source>
</reference>
<protein>
    <recommendedName>
        <fullName evidence="17">Aminodeoxychorismate lyase</fullName>
        <ecNumber evidence="7">2.6.1.42</ecNumber>
        <ecNumber evidence="11">4.1.3.38</ecNumber>
    </recommendedName>
    <alternativeName>
        <fullName evidence="18">4-amino-4-deoxychorismate lyase</fullName>
    </alternativeName>
</protein>
<proteinExistence type="inferred from homology"/>
<dbReference type="GO" id="GO:0046656">
    <property type="term" value="P:folic acid biosynthetic process"/>
    <property type="evidence" value="ECO:0007669"/>
    <property type="project" value="UniProtKB-KW"/>
</dbReference>
<evidence type="ECO:0000256" key="19">
    <source>
        <dbReference type="RuleBase" id="RU004106"/>
    </source>
</evidence>
<evidence type="ECO:0000256" key="8">
    <source>
        <dbReference type="ARBA" id="ARBA00022898"/>
    </source>
</evidence>
<dbReference type="PANTHER" id="PTHR42743">
    <property type="entry name" value="AMINO-ACID AMINOTRANSFERASE"/>
    <property type="match status" value="1"/>
</dbReference>
<dbReference type="FunFam" id="3.20.10.10:FF:000002">
    <property type="entry name" value="D-alanine aminotransferase"/>
    <property type="match status" value="1"/>
</dbReference>
<dbReference type="InterPro" id="IPR001544">
    <property type="entry name" value="Aminotrans_IV"/>
</dbReference>
<keyword evidence="22" id="KW-1185">Reference proteome</keyword>
<comment type="pathway">
    <text evidence="5">Amino-acid biosynthesis; L-leucine biosynthesis; L-leucine from 3-methyl-2-oxobutanoate: step 4/4.</text>
</comment>
<evidence type="ECO:0000256" key="2">
    <source>
        <dbReference type="ARBA" id="ARBA00003109"/>
    </source>
</evidence>
<dbReference type="PROSITE" id="PS00770">
    <property type="entry name" value="AA_TRANSFER_CLASS_4"/>
    <property type="match status" value="1"/>
</dbReference>
<dbReference type="InterPro" id="IPR043131">
    <property type="entry name" value="BCAT-like_N"/>
</dbReference>
<dbReference type="InterPro" id="IPR050571">
    <property type="entry name" value="Class-IV_PLP-Dep_Aminotrnsfr"/>
</dbReference>
<evidence type="ECO:0000313" key="22">
    <source>
        <dbReference type="Proteomes" id="UP000196027"/>
    </source>
</evidence>
<comment type="catalytic activity">
    <reaction evidence="12">
        <text>L-valine + 2-oxoglutarate = 3-methyl-2-oxobutanoate + L-glutamate</text>
        <dbReference type="Rhea" id="RHEA:24813"/>
        <dbReference type="ChEBI" id="CHEBI:11851"/>
        <dbReference type="ChEBI" id="CHEBI:16810"/>
        <dbReference type="ChEBI" id="CHEBI:29985"/>
        <dbReference type="ChEBI" id="CHEBI:57762"/>
        <dbReference type="EC" id="2.6.1.42"/>
    </reaction>
</comment>
<keyword evidence="9" id="KW-0289">Folate biosynthesis</keyword>
<evidence type="ECO:0000256" key="14">
    <source>
        <dbReference type="ARBA" id="ARBA00049229"/>
    </source>
</evidence>
<evidence type="ECO:0000256" key="10">
    <source>
        <dbReference type="ARBA" id="ARBA00035633"/>
    </source>
</evidence>
<keyword evidence="21" id="KW-0808">Transferase</keyword>
<dbReference type="KEGG" id="ome:OLMES_1049"/>
<dbReference type="GO" id="GO:0004084">
    <property type="term" value="F:branched-chain-amino-acid transaminase activity"/>
    <property type="evidence" value="ECO:0007669"/>
    <property type="project" value="UniProtKB-EC"/>
</dbReference>
<comment type="similarity">
    <text evidence="6 19">Belongs to the class-IV pyridoxal-phosphate-dependent aminotransferase family.</text>
</comment>
<evidence type="ECO:0000256" key="17">
    <source>
        <dbReference type="ARBA" id="ARBA00069174"/>
    </source>
</evidence>
<dbReference type="GO" id="GO:0008696">
    <property type="term" value="F:4-amino-4-deoxychorismate lyase activity"/>
    <property type="evidence" value="ECO:0007669"/>
    <property type="project" value="UniProtKB-EC"/>
</dbReference>
<dbReference type="AlphaFoldDB" id="A0A1Y0I6H2"/>
<evidence type="ECO:0000256" key="9">
    <source>
        <dbReference type="ARBA" id="ARBA00022909"/>
    </source>
</evidence>